<comment type="caution">
    <text evidence="2">The sequence shown here is derived from an EMBL/GenBank/DDBJ whole genome shotgun (WGS) entry which is preliminary data.</text>
</comment>
<proteinExistence type="predicted"/>
<reference evidence="2 3" key="1">
    <citation type="journal article" date="2024" name="Plant J.">
        <title>Genome sequences and population genomics reveal climatic adaptation and genomic divergence between two closely related sweetgum species.</title>
        <authorList>
            <person name="Xu W.Q."/>
            <person name="Ren C.Q."/>
            <person name="Zhang X.Y."/>
            <person name="Comes H.P."/>
            <person name="Liu X.H."/>
            <person name="Li Y.G."/>
            <person name="Kettle C.J."/>
            <person name="Jalonen R."/>
            <person name="Gaisberger H."/>
            <person name="Ma Y.Z."/>
            <person name="Qiu Y.X."/>
        </authorList>
    </citation>
    <scope>NUCLEOTIDE SEQUENCE [LARGE SCALE GENOMIC DNA]</scope>
    <source>
        <strain evidence="2">Hangzhou</strain>
    </source>
</reference>
<organism evidence="2 3">
    <name type="scientific">Liquidambar formosana</name>
    <name type="common">Formosan gum</name>
    <dbReference type="NCBI Taxonomy" id="63359"/>
    <lineage>
        <taxon>Eukaryota</taxon>
        <taxon>Viridiplantae</taxon>
        <taxon>Streptophyta</taxon>
        <taxon>Embryophyta</taxon>
        <taxon>Tracheophyta</taxon>
        <taxon>Spermatophyta</taxon>
        <taxon>Magnoliopsida</taxon>
        <taxon>eudicotyledons</taxon>
        <taxon>Gunneridae</taxon>
        <taxon>Pentapetalae</taxon>
        <taxon>Saxifragales</taxon>
        <taxon>Altingiaceae</taxon>
        <taxon>Liquidambar</taxon>
    </lineage>
</organism>
<evidence type="ECO:0000256" key="1">
    <source>
        <dbReference type="SAM" id="MobiDB-lite"/>
    </source>
</evidence>
<keyword evidence="3" id="KW-1185">Reference proteome</keyword>
<feature type="compositionally biased region" description="Basic and acidic residues" evidence="1">
    <location>
        <begin position="150"/>
        <end position="161"/>
    </location>
</feature>
<dbReference type="Pfam" id="PF05623">
    <property type="entry name" value="DUF789"/>
    <property type="match status" value="1"/>
</dbReference>
<gene>
    <name evidence="2" type="ORF">L1049_028319</name>
</gene>
<evidence type="ECO:0008006" key="4">
    <source>
        <dbReference type="Google" id="ProtNLM"/>
    </source>
</evidence>
<dbReference type="PANTHER" id="PTHR31343:SF29">
    <property type="entry name" value="DUF789 DOMAIN-CONTAINING PROTEIN"/>
    <property type="match status" value="1"/>
</dbReference>
<evidence type="ECO:0000313" key="2">
    <source>
        <dbReference type="EMBL" id="KAK9278743.1"/>
    </source>
</evidence>
<dbReference type="Proteomes" id="UP001415857">
    <property type="component" value="Unassembled WGS sequence"/>
</dbReference>
<dbReference type="PANTHER" id="PTHR31343">
    <property type="entry name" value="T15D22.8"/>
    <property type="match status" value="1"/>
</dbReference>
<protein>
    <recommendedName>
        <fullName evidence="4">DUF789 domain-containing protein</fullName>
    </recommendedName>
</protein>
<dbReference type="AlphaFoldDB" id="A0AAP0RK80"/>
<dbReference type="EMBL" id="JBBPBK010000009">
    <property type="protein sequence ID" value="KAK9278743.1"/>
    <property type="molecule type" value="Genomic_DNA"/>
</dbReference>
<sequence length="161" mass="17837">MSSSTSTTAPTNLERFLQSMTPTVPSQSLPQSCIRGLNSLWQHPGKDSVEYFTLGDLWECYDEWSAYGVGTSVVLDSGETVTQYYVPYLSAIQIYADRSLSALRNSREESDAVGGFESDSWSDESESDKLSRSLSNNSSRAWDATSEESSLDHDRFMANEG</sequence>
<evidence type="ECO:0000313" key="3">
    <source>
        <dbReference type="Proteomes" id="UP001415857"/>
    </source>
</evidence>
<accession>A0AAP0RK80</accession>
<dbReference type="InterPro" id="IPR008507">
    <property type="entry name" value="DUF789"/>
</dbReference>
<feature type="region of interest" description="Disordered" evidence="1">
    <location>
        <begin position="107"/>
        <end position="161"/>
    </location>
</feature>
<name>A0AAP0RK80_LIQFO</name>